<evidence type="ECO:0000256" key="19">
    <source>
        <dbReference type="ARBA" id="ARBA00023157"/>
    </source>
</evidence>
<dbReference type="GO" id="GO:0030424">
    <property type="term" value="C:axon"/>
    <property type="evidence" value="ECO:0007669"/>
    <property type="project" value="UniProtKB-SubCell"/>
</dbReference>
<feature type="binding site" evidence="29">
    <location>
        <begin position="347"/>
        <end position="353"/>
    </location>
    <ligand>
        <name>substrate</name>
    </ligand>
</feature>
<comment type="catalytic activity">
    <reaction evidence="25">
        <text>Cs(+)(in) = Cs(+)(out)</text>
        <dbReference type="Rhea" id="RHEA:78555"/>
        <dbReference type="ChEBI" id="CHEBI:49547"/>
    </reaction>
</comment>
<comment type="pathway">
    <text evidence="29 31">Purine metabolism; AMP biosynthesis via de novo pathway; AMP from IMP: step 1/2.</text>
</comment>
<keyword evidence="15 33" id="KW-1133">Transmembrane helix</keyword>
<dbReference type="Pfam" id="PF07885">
    <property type="entry name" value="Ion_trans_2"/>
    <property type="match status" value="2"/>
</dbReference>
<dbReference type="InterPro" id="IPR013099">
    <property type="entry name" value="K_chnl_dom"/>
</dbReference>
<evidence type="ECO:0000256" key="33">
    <source>
        <dbReference type="SAM" id="Phobius"/>
    </source>
</evidence>
<dbReference type="GO" id="GO:0009612">
    <property type="term" value="P:response to mechanical stimulus"/>
    <property type="evidence" value="ECO:0007669"/>
    <property type="project" value="UniProtKB-ARBA"/>
</dbReference>
<evidence type="ECO:0000256" key="18">
    <source>
        <dbReference type="ARBA" id="ARBA00023136"/>
    </source>
</evidence>
<dbReference type="GO" id="GO:0044208">
    <property type="term" value="P:'de novo' AMP biosynthetic process"/>
    <property type="evidence" value="ECO:0007669"/>
    <property type="project" value="UniProtKB-UniRule"/>
</dbReference>
<feature type="binding site" evidence="29">
    <location>
        <begin position="84"/>
        <end position="86"/>
    </location>
    <ligand>
        <name>GTP</name>
        <dbReference type="ChEBI" id="CHEBI:37565"/>
    </ligand>
</feature>
<feature type="active site" description="Proton donor" evidence="29">
    <location>
        <position position="85"/>
    </location>
</feature>
<evidence type="ECO:0000256" key="26">
    <source>
        <dbReference type="ARBA" id="ARBA00050432"/>
    </source>
</evidence>
<feature type="binding site" evidence="29">
    <location>
        <position position="353"/>
    </location>
    <ligand>
        <name>GTP</name>
        <dbReference type="ChEBI" id="CHEBI:37565"/>
    </ligand>
</feature>
<evidence type="ECO:0000256" key="21">
    <source>
        <dbReference type="ARBA" id="ARBA00023273"/>
    </source>
</evidence>
<evidence type="ECO:0000256" key="27">
    <source>
        <dbReference type="ARBA" id="ARBA00063569"/>
    </source>
</evidence>
<evidence type="ECO:0000256" key="29">
    <source>
        <dbReference type="HAMAP-Rule" id="MF_03125"/>
    </source>
</evidence>
<evidence type="ECO:0000256" key="24">
    <source>
        <dbReference type="ARBA" id="ARBA00044657"/>
    </source>
</evidence>
<feature type="transmembrane region" description="Helical" evidence="33">
    <location>
        <begin position="690"/>
        <end position="710"/>
    </location>
</feature>
<feature type="compositionally biased region" description="Polar residues" evidence="32">
    <location>
        <begin position="1"/>
        <end position="16"/>
    </location>
</feature>
<evidence type="ECO:0000256" key="32">
    <source>
        <dbReference type="SAM" id="MobiDB-lite"/>
    </source>
</evidence>
<evidence type="ECO:0000256" key="31">
    <source>
        <dbReference type="RuleBase" id="RU000520"/>
    </source>
</evidence>
<feature type="binding site" evidence="29">
    <location>
        <begin position="57"/>
        <end position="60"/>
    </location>
    <ligand>
        <name>IMP</name>
        <dbReference type="ChEBI" id="CHEBI:58053"/>
    </ligand>
</feature>
<evidence type="ECO:0000256" key="7">
    <source>
        <dbReference type="ARBA" id="ARBA00022598"/>
    </source>
</evidence>
<dbReference type="CDD" id="cd03108">
    <property type="entry name" value="AdSS"/>
    <property type="match status" value="1"/>
</dbReference>
<proteinExistence type="inferred from homology"/>
<feature type="region of interest" description="Disordered" evidence="32">
    <location>
        <begin position="866"/>
        <end position="957"/>
    </location>
</feature>
<dbReference type="GO" id="GO:0005525">
    <property type="term" value="F:GTP binding"/>
    <property type="evidence" value="ECO:0007669"/>
    <property type="project" value="UniProtKB-UniRule"/>
</dbReference>
<gene>
    <name evidence="35" type="ORF">JOB18_034965</name>
</gene>
<keyword evidence="18 33" id="KW-0472">Membrane</keyword>
<comment type="similarity">
    <text evidence="3">Belongs to the two pore domain potassium channel (TC 1.A.1.8) family.</text>
</comment>
<comment type="subunit">
    <text evidence="28">homodimer.</text>
</comment>
<comment type="cofactor">
    <cofactor evidence="29">
        <name>Mg(2+)</name>
        <dbReference type="ChEBI" id="CHEBI:18420"/>
    </cofactor>
    <text evidence="29">Binds 1 Mg(2+) ion per subunit.</text>
</comment>
<feature type="binding site" evidence="29">
    <location>
        <begin position="56"/>
        <end position="62"/>
    </location>
    <ligand>
        <name>GTP</name>
        <dbReference type="ChEBI" id="CHEBI:37565"/>
    </ligand>
</feature>
<dbReference type="EMBL" id="JAGKHQ010000005">
    <property type="protein sequence ID" value="KAG7516560.1"/>
    <property type="molecule type" value="Genomic_DNA"/>
</dbReference>
<dbReference type="PANTHER" id="PTHR11846">
    <property type="entry name" value="ADENYLOSUCCINATE SYNTHETASE"/>
    <property type="match status" value="1"/>
</dbReference>
<evidence type="ECO:0000256" key="6">
    <source>
        <dbReference type="ARBA" id="ARBA00022538"/>
    </source>
</evidence>
<dbReference type="EC" id="6.3.4.4" evidence="29 31"/>
<feature type="active site" description="Proton acceptor" evidence="29">
    <location>
        <position position="57"/>
    </location>
</feature>
<feature type="binding site" evidence="29">
    <location>
        <position position="272"/>
    </location>
    <ligand>
        <name>IMP</name>
        <dbReference type="ChEBI" id="CHEBI:58053"/>
    </ligand>
</feature>
<dbReference type="SMART" id="SM00788">
    <property type="entry name" value="Adenylsucc_synt"/>
    <property type="match status" value="1"/>
</dbReference>
<feature type="compositionally biased region" description="Low complexity" evidence="32">
    <location>
        <begin position="908"/>
        <end position="932"/>
    </location>
</feature>
<feature type="transmembrane region" description="Helical" evidence="33">
    <location>
        <begin position="808"/>
        <end position="830"/>
    </location>
</feature>
<comment type="function">
    <text evidence="29">Plays an important role in the de novo pathway and in the salvage pathway of purine nucleotide biosynthesis. Catalyzes the first commited step in the biosynthesis of AMP from IMP.</text>
</comment>
<protein>
    <recommendedName>
        <fullName evidence="29 31">Adenylosuccinate synthetase</fullName>
        <shortName evidence="29">AMPSase</shortName>
        <shortName evidence="29">AdSS</shortName>
        <ecNumber evidence="29 31">6.3.4.4</ecNumber>
    </recommendedName>
    <alternativeName>
        <fullName evidence="29">IMP--aspartate ligase</fullName>
    </alternativeName>
</protein>
<evidence type="ECO:0000259" key="34">
    <source>
        <dbReference type="Pfam" id="PF07885"/>
    </source>
</evidence>
<dbReference type="PROSITE" id="PS01266">
    <property type="entry name" value="ADENYLOSUCCIN_SYN_1"/>
    <property type="match status" value="1"/>
</dbReference>
<evidence type="ECO:0000313" key="35">
    <source>
        <dbReference type="EMBL" id="KAG7516560.1"/>
    </source>
</evidence>
<evidence type="ECO:0000256" key="11">
    <source>
        <dbReference type="ARBA" id="ARBA00022755"/>
    </source>
</evidence>
<feature type="active site" evidence="30">
    <location>
        <position position="190"/>
    </location>
</feature>
<evidence type="ECO:0000256" key="10">
    <source>
        <dbReference type="ARBA" id="ARBA00022741"/>
    </source>
</evidence>
<evidence type="ECO:0000256" key="30">
    <source>
        <dbReference type="PROSITE-ProRule" id="PRU10134"/>
    </source>
</evidence>
<feature type="transmembrane region" description="Helical" evidence="33">
    <location>
        <begin position="738"/>
        <end position="763"/>
    </location>
</feature>
<comment type="subunit">
    <text evidence="27">Homodimer; disulfide-linked. Forms heterodimers with other 2-pore domain K(+) channel subunits, such as KCNK2 and KCNK10.</text>
</comment>
<keyword evidence="29" id="KW-0963">Cytoplasm</keyword>
<dbReference type="FunFam" id="1.10.287.70:FF:000106">
    <property type="entry name" value="Potassium channel subfamily K member 4"/>
    <property type="match status" value="1"/>
</dbReference>
<keyword evidence="13 29" id="KW-0460">Magnesium</keyword>
<evidence type="ECO:0000256" key="8">
    <source>
        <dbReference type="ARBA" id="ARBA00022692"/>
    </source>
</evidence>
<dbReference type="NCBIfam" id="TIGR00184">
    <property type="entry name" value="purA"/>
    <property type="match status" value="1"/>
</dbReference>
<comment type="catalytic activity">
    <reaction evidence="26 29 31">
        <text>IMP + L-aspartate + GTP = N(6)-(1,2-dicarboxyethyl)-AMP + GDP + phosphate + 2 H(+)</text>
        <dbReference type="Rhea" id="RHEA:15753"/>
        <dbReference type="ChEBI" id="CHEBI:15378"/>
        <dbReference type="ChEBI" id="CHEBI:29991"/>
        <dbReference type="ChEBI" id="CHEBI:37565"/>
        <dbReference type="ChEBI" id="CHEBI:43474"/>
        <dbReference type="ChEBI" id="CHEBI:57567"/>
        <dbReference type="ChEBI" id="CHEBI:58053"/>
        <dbReference type="ChEBI" id="CHEBI:58189"/>
        <dbReference type="EC" id="6.3.4.4"/>
    </reaction>
</comment>
<feature type="transmembrane region" description="Helical" evidence="33">
    <location>
        <begin position="580"/>
        <end position="599"/>
    </location>
</feature>
<feature type="region of interest" description="Disordered" evidence="32">
    <location>
        <begin position="1"/>
        <end position="39"/>
    </location>
</feature>
<comment type="caution">
    <text evidence="35">The sequence shown here is derived from an EMBL/GenBank/DDBJ whole genome shotgun (WGS) entry which is preliminary data.</text>
</comment>
<dbReference type="NCBIfam" id="NF002223">
    <property type="entry name" value="PRK01117.1"/>
    <property type="match status" value="1"/>
</dbReference>
<feature type="binding site" evidence="29">
    <location>
        <position position="84"/>
    </location>
    <ligand>
        <name>Mg(2+)</name>
        <dbReference type="ChEBI" id="CHEBI:18420"/>
    </ligand>
</feature>
<evidence type="ECO:0000256" key="5">
    <source>
        <dbReference type="ARBA" id="ARBA00022475"/>
    </source>
</evidence>
<sequence>MASDSTMDNVNGSEAASLNGEPVVKRPREATQLESSLRIPKEPQNKVTVVLGAQWGDEGKGKVVDLLAMDADIVCRCQGGNNAGHTVVVDSVEYDFHLLPSGVLNKKAVSFIGNGVVIHLPGLFEEAEKNLQKGKGLQGWEERLKISDRAHIVFNFHQSADGIQEQQRQQQEGKNLGTTKKGIGPAYSSKAARNGLRICDLVSDFKAFEDKFRVLAEHFLNMYPNLKIDIDGELKQLKAYAERLRPLVTDGVYFMHKALNGPSKKILVEGANAALLDIDFGTYPFVTSSNCTVGGVCTGLGVPPSYVGRVYGVVKAYTTRVGVGAFPTEQNNETGDLLQSRGREFGVTTGRRRRCGWLDLILVRYAHMVNGFSAIALTKLDILDTLPEIKVGVAYKVDGEPLPSFPANMDVLTRVTVDYETLPGWCCSTEAARSFDELPPQAQGYIHFIENFLQLPVKWVGVGKSRESMPKSSYWKTTEEDLTVPQSFWENVFWADETKLALFVSPPPSECEVDGLPGGYGSRDTILTPAVKKDWKRRRREHLKRIDSCSSWDPGHAEAGRGKPQPAFELSGRVAMRCSTLLVIFTGVMLYLVLGAVVFRTLETEQEEGIHVKLQHTRREFLSDFSCVEPDNLRSLIEEVVNAIGAGVDPINNTTFVSQWDLASAFFFSGTIITTIGFGNISPKTEGGQLFCIFYALVGIPLFGILLAGVGDHLGTGLRKAVAKIETLFLKWRVSPTIVRVISAVLSILLGCLLFVAVPILVFQEVEQWTLLESAYFVVITLTTVGFGDYVAGDSGIAGSDHWYKPLVWFWILLGLAYFASILTMIGNWLRVLSKKTRAEMEELRAHATDWTQNIQNMSVDFRIPGKIDDPFKRRRRKRRHGSRSHGHSVSATGAPDGREVQQENETESGSYSSSSSSASSNESGSGTETDSQVTQTERVPEEKTEGGKEEIARNPHLSQPLDYFGENLAFIDESSDALSGKLHLDPLLDSSQTNSARSRQPKRRRHRRPVPQRSSKNISSDPDKKEPNGNTTPVPDLPLNLKV</sequence>
<feature type="binding site" evidence="29">
    <location>
        <begin position="82"/>
        <end position="85"/>
    </location>
    <ligand>
        <name>IMP</name>
        <dbReference type="ChEBI" id="CHEBI:58053"/>
    </ligand>
</feature>
<feature type="transmembrane region" description="Helical" evidence="33">
    <location>
        <begin position="775"/>
        <end position="793"/>
    </location>
</feature>
<feature type="transmembrane region" description="Helical" evidence="33">
    <location>
        <begin position="662"/>
        <end position="681"/>
    </location>
</feature>
<dbReference type="GO" id="GO:0004019">
    <property type="term" value="F:adenylosuccinate synthase activity"/>
    <property type="evidence" value="ECO:0007669"/>
    <property type="project" value="UniProtKB-UniRule"/>
</dbReference>
<evidence type="ECO:0000313" key="36">
    <source>
        <dbReference type="Proteomes" id="UP000693946"/>
    </source>
</evidence>
<dbReference type="GO" id="GO:0005886">
    <property type="term" value="C:plasma membrane"/>
    <property type="evidence" value="ECO:0007669"/>
    <property type="project" value="UniProtKB-SubCell"/>
</dbReference>
<feature type="binding site" evidence="29">
    <location>
        <begin position="461"/>
        <end position="463"/>
    </location>
    <ligand>
        <name>GTP</name>
        <dbReference type="ChEBI" id="CHEBI:37565"/>
    </ligand>
</feature>
<keyword evidence="9 29" id="KW-0479">Metal-binding</keyword>
<dbReference type="Proteomes" id="UP000693946">
    <property type="component" value="Linkage Group LG13"/>
</dbReference>
<feature type="binding site" evidence="29">
    <location>
        <position position="57"/>
    </location>
    <ligand>
        <name>Mg(2+)</name>
        <dbReference type="ChEBI" id="CHEBI:18420"/>
    </ligand>
</feature>
<dbReference type="FunFam" id="3.90.170.10:FF:000001">
    <property type="entry name" value="Adenylosuccinate synthetase"/>
    <property type="match status" value="1"/>
</dbReference>
<comment type="subcellular location">
    <subcellularLocation>
        <location evidence="2">Cell membrane</location>
        <topology evidence="2">Multi-pass membrane protein</topology>
    </subcellularLocation>
    <subcellularLocation>
        <location evidence="1">Cell projection</location>
        <location evidence="1">Axon</location>
    </subcellularLocation>
    <subcellularLocation>
        <location evidence="29">Cytoplasm</location>
    </subcellularLocation>
</comment>
<evidence type="ECO:0000256" key="25">
    <source>
        <dbReference type="ARBA" id="ARBA00044691"/>
    </source>
</evidence>
<dbReference type="InterPro" id="IPR001114">
    <property type="entry name" value="Adenylosuccinate_synthetase"/>
</dbReference>
<reference evidence="35 36" key="1">
    <citation type="journal article" date="2021" name="Sci. Rep.">
        <title>Chromosome anchoring in Senegalese sole (Solea senegalensis) reveals sex-associated markers and genome rearrangements in flatfish.</title>
        <authorList>
            <person name="Guerrero-Cozar I."/>
            <person name="Gomez-Garrido J."/>
            <person name="Berbel C."/>
            <person name="Martinez-Blanch J.F."/>
            <person name="Alioto T."/>
            <person name="Claros M.G."/>
            <person name="Gagnaire P.A."/>
            <person name="Manchado M."/>
        </authorList>
    </citation>
    <scope>NUCLEOTIDE SEQUENCE [LARGE SCALE GENOMIC DNA]</scope>
    <source>
        <strain evidence="35">Sse05_10M</strain>
    </source>
</reference>
<feature type="binding site" evidence="29">
    <location>
        <position position="179"/>
    </location>
    <ligand>
        <name>IMP</name>
        <dbReference type="ChEBI" id="CHEBI:58053"/>
    </ligand>
</feature>
<dbReference type="InterPro" id="IPR033128">
    <property type="entry name" value="Adenylosuccin_syn_Lys_AS"/>
</dbReference>
<evidence type="ECO:0000256" key="4">
    <source>
        <dbReference type="ARBA" id="ARBA00022448"/>
    </source>
</evidence>
<evidence type="ECO:0000256" key="17">
    <source>
        <dbReference type="ARBA" id="ARBA00023134"/>
    </source>
</evidence>
<evidence type="ECO:0000256" key="9">
    <source>
        <dbReference type="ARBA" id="ARBA00022723"/>
    </source>
</evidence>
<feature type="binding site" evidence="29">
    <location>
        <position position="351"/>
    </location>
    <ligand>
        <name>IMP</name>
        <dbReference type="ChEBI" id="CHEBI:58053"/>
    </ligand>
</feature>
<keyword evidence="7 29" id="KW-0436">Ligase</keyword>
<comment type="similarity">
    <text evidence="29 31">Belongs to the adenylosuccinate synthetase family.</text>
</comment>
<dbReference type="PANTHER" id="PTHR11846:SF11">
    <property type="entry name" value="ADENYLOSUCCINATE SYNTHETASE"/>
    <property type="match status" value="1"/>
</dbReference>
<evidence type="ECO:0000256" key="2">
    <source>
        <dbReference type="ARBA" id="ARBA00004651"/>
    </source>
</evidence>
<accession>A0AAV6SHL6</accession>
<evidence type="ECO:0000256" key="3">
    <source>
        <dbReference type="ARBA" id="ARBA00006666"/>
    </source>
</evidence>
<dbReference type="FunFam" id="1.10.300.10:FF:000002">
    <property type="entry name" value="Adenylosuccinate synthetase, chloroplastic"/>
    <property type="match status" value="1"/>
</dbReference>
<feature type="binding site" evidence="29">
    <location>
        <position position="287"/>
    </location>
    <ligand>
        <name>IMP</name>
        <dbReference type="ChEBI" id="CHEBI:58053"/>
    </ligand>
</feature>
<feature type="domain" description="Potassium channel" evidence="34">
    <location>
        <begin position="753"/>
        <end position="831"/>
    </location>
</feature>
<name>A0AAV6SHL6_SOLSE</name>
<evidence type="ECO:0000256" key="1">
    <source>
        <dbReference type="ARBA" id="ARBA00004489"/>
    </source>
</evidence>
<evidence type="ECO:0000256" key="16">
    <source>
        <dbReference type="ARBA" id="ARBA00023065"/>
    </source>
</evidence>
<keyword evidence="21" id="KW-0966">Cell projection</keyword>
<keyword evidence="20" id="KW-0325">Glycoprotein</keyword>
<organism evidence="35 36">
    <name type="scientific">Solea senegalensis</name>
    <name type="common">Senegalese sole</name>
    <dbReference type="NCBI Taxonomy" id="28829"/>
    <lineage>
        <taxon>Eukaryota</taxon>
        <taxon>Metazoa</taxon>
        <taxon>Chordata</taxon>
        <taxon>Craniata</taxon>
        <taxon>Vertebrata</taxon>
        <taxon>Euteleostomi</taxon>
        <taxon>Actinopterygii</taxon>
        <taxon>Neopterygii</taxon>
        <taxon>Teleostei</taxon>
        <taxon>Neoteleostei</taxon>
        <taxon>Acanthomorphata</taxon>
        <taxon>Carangaria</taxon>
        <taxon>Pleuronectiformes</taxon>
        <taxon>Pleuronectoidei</taxon>
        <taxon>Soleidae</taxon>
        <taxon>Solea</taxon>
    </lineage>
</organism>
<keyword evidence="17 29" id="KW-0342">GTP-binding</keyword>
<comment type="function">
    <text evidence="31">Plays an important role in the de novo pathway of purine nucleotide biosynthesis.</text>
</comment>
<keyword evidence="5" id="KW-1003">Cell membrane</keyword>
<keyword evidence="12" id="KW-0631">Potassium channel</keyword>
<evidence type="ECO:0000256" key="23">
    <source>
        <dbReference type="ARBA" id="ARBA00034430"/>
    </source>
</evidence>
<feature type="region of interest" description="Disordered" evidence="32">
    <location>
        <begin position="984"/>
        <end position="1044"/>
    </location>
</feature>
<evidence type="ECO:0000256" key="22">
    <source>
        <dbReference type="ARBA" id="ARBA00023303"/>
    </source>
</evidence>
<keyword evidence="19" id="KW-1015">Disulfide bond</keyword>
<dbReference type="GO" id="GO:0000287">
    <property type="term" value="F:magnesium ion binding"/>
    <property type="evidence" value="ECO:0007669"/>
    <property type="project" value="UniProtKB-UniRule"/>
</dbReference>
<evidence type="ECO:0000256" key="15">
    <source>
        <dbReference type="ARBA" id="ARBA00022989"/>
    </source>
</evidence>
<keyword evidence="6" id="KW-0633">Potassium transport</keyword>
<dbReference type="InterPro" id="IPR018220">
    <property type="entry name" value="Adenylosuccin_syn_GTP-bd"/>
</dbReference>
<feature type="binding site" evidence="29">
    <location>
        <begin position="379"/>
        <end position="381"/>
    </location>
    <ligand>
        <name>GTP</name>
        <dbReference type="ChEBI" id="CHEBI:37565"/>
    </ligand>
</feature>
<evidence type="ECO:0000256" key="13">
    <source>
        <dbReference type="ARBA" id="ARBA00022842"/>
    </source>
</evidence>
<dbReference type="PROSITE" id="PS00513">
    <property type="entry name" value="ADENYLOSUCCIN_SYN_2"/>
    <property type="match status" value="1"/>
</dbReference>
<feature type="compositionally biased region" description="Basic residues" evidence="32">
    <location>
        <begin position="1000"/>
        <end position="1011"/>
    </location>
</feature>
<evidence type="ECO:0000256" key="14">
    <source>
        <dbReference type="ARBA" id="ARBA00022958"/>
    </source>
</evidence>
<comment type="catalytic activity">
    <reaction evidence="24">
        <text>Rb(+)(in) = Rb(+)(out)</text>
        <dbReference type="Rhea" id="RHEA:78547"/>
        <dbReference type="ChEBI" id="CHEBI:49847"/>
    </reaction>
</comment>
<feature type="binding site" evidence="29">
    <location>
        <position position="193"/>
    </location>
    <ligand>
        <name>IMP</name>
        <dbReference type="ChEBI" id="CHEBI:58053"/>
        <note>ligand shared between dimeric partners</note>
    </ligand>
</feature>
<evidence type="ECO:0000256" key="12">
    <source>
        <dbReference type="ARBA" id="ARBA00022826"/>
    </source>
</evidence>
<keyword evidence="11 29" id="KW-0658">Purine biosynthesis</keyword>
<dbReference type="Pfam" id="PF00709">
    <property type="entry name" value="Adenylsucc_synt"/>
    <property type="match status" value="1"/>
</dbReference>
<keyword evidence="14" id="KW-0630">Potassium</keyword>
<comment type="catalytic activity">
    <reaction evidence="23">
        <text>K(+)(in) = K(+)(out)</text>
        <dbReference type="Rhea" id="RHEA:29463"/>
        <dbReference type="ChEBI" id="CHEBI:29103"/>
    </reaction>
</comment>
<keyword evidence="8 33" id="KW-0812">Transmembrane</keyword>
<dbReference type="GO" id="GO:0005737">
    <property type="term" value="C:cytoplasm"/>
    <property type="evidence" value="ECO:0007669"/>
    <property type="project" value="UniProtKB-SubCell"/>
</dbReference>
<evidence type="ECO:0000256" key="20">
    <source>
        <dbReference type="ARBA" id="ARBA00023180"/>
    </source>
</evidence>
<evidence type="ECO:0000256" key="28">
    <source>
        <dbReference type="ARBA" id="ARBA00066100"/>
    </source>
</evidence>
<dbReference type="GO" id="GO:0046040">
    <property type="term" value="P:IMP metabolic process"/>
    <property type="evidence" value="ECO:0007669"/>
    <property type="project" value="TreeGrafter"/>
</dbReference>
<keyword evidence="36" id="KW-1185">Reference proteome</keyword>
<feature type="domain" description="Potassium channel" evidence="34">
    <location>
        <begin position="645"/>
        <end position="712"/>
    </location>
</feature>
<keyword evidence="16" id="KW-0406">Ion transport</keyword>
<feature type="compositionally biased region" description="Basic and acidic residues" evidence="32">
    <location>
        <begin position="939"/>
        <end position="954"/>
    </location>
</feature>
<dbReference type="HAMAP" id="MF_00011">
    <property type="entry name" value="Adenylosucc_synth"/>
    <property type="match status" value="1"/>
</dbReference>
<keyword evidence="22" id="KW-0407">Ion channel</keyword>
<keyword evidence="4" id="KW-0813">Transport</keyword>
<dbReference type="GO" id="GO:0005267">
    <property type="term" value="F:potassium channel activity"/>
    <property type="evidence" value="ECO:0007669"/>
    <property type="project" value="UniProtKB-KW"/>
</dbReference>
<keyword evidence="10 29" id="KW-0547">Nucleotide-binding</keyword>
<feature type="compositionally biased region" description="Basic residues" evidence="32">
    <location>
        <begin position="873"/>
        <end position="887"/>
    </location>
</feature>
<dbReference type="AlphaFoldDB" id="A0AAV6SHL6"/>